<evidence type="ECO:0008006" key="3">
    <source>
        <dbReference type="Google" id="ProtNLM"/>
    </source>
</evidence>
<reference evidence="1 2" key="1">
    <citation type="submission" date="2024-04" db="EMBL/GenBank/DDBJ databases">
        <title>Tritrichomonas musculus Genome.</title>
        <authorList>
            <person name="Alves-Ferreira E."/>
            <person name="Grigg M."/>
            <person name="Lorenzi H."/>
            <person name="Galac M."/>
        </authorList>
    </citation>
    <scope>NUCLEOTIDE SEQUENCE [LARGE SCALE GENOMIC DNA]</scope>
    <source>
        <strain evidence="1 2">EAF2021</strain>
    </source>
</reference>
<dbReference type="EMBL" id="JAPFFF010000003">
    <property type="protein sequence ID" value="KAK8894861.1"/>
    <property type="molecule type" value="Genomic_DNA"/>
</dbReference>
<comment type="caution">
    <text evidence="1">The sequence shown here is derived from an EMBL/GenBank/DDBJ whole genome shotgun (WGS) entry which is preliminary data.</text>
</comment>
<sequence length="166" mass="19023">MEATIKRIHGEILAAEKNFNHCISTLKEYITKWSAIQKSFSDFNSDLSQFNEFPDIQSRLELAQLSACDSIIAEMSRELVLFDHMLTNNRAAFSKAKKLFESKPLSEAWTFPPEETFLPDLILETSKLLDTTFGKVESRKLAIFKLTNKEEDINVESLERLINSIS</sequence>
<evidence type="ECO:0000313" key="2">
    <source>
        <dbReference type="Proteomes" id="UP001470230"/>
    </source>
</evidence>
<evidence type="ECO:0000313" key="1">
    <source>
        <dbReference type="EMBL" id="KAK8894861.1"/>
    </source>
</evidence>
<proteinExistence type="predicted"/>
<accession>A0ABR2KVQ0</accession>
<dbReference type="Proteomes" id="UP001470230">
    <property type="component" value="Unassembled WGS sequence"/>
</dbReference>
<protein>
    <recommendedName>
        <fullName evidence="3">Dynein heavy chain linker domain-containing protein</fullName>
    </recommendedName>
</protein>
<gene>
    <name evidence="1" type="ORF">M9Y10_023301</name>
</gene>
<name>A0ABR2KVQ0_9EUKA</name>
<organism evidence="1 2">
    <name type="scientific">Tritrichomonas musculus</name>
    <dbReference type="NCBI Taxonomy" id="1915356"/>
    <lineage>
        <taxon>Eukaryota</taxon>
        <taxon>Metamonada</taxon>
        <taxon>Parabasalia</taxon>
        <taxon>Tritrichomonadida</taxon>
        <taxon>Tritrichomonadidae</taxon>
        <taxon>Tritrichomonas</taxon>
    </lineage>
</organism>
<keyword evidence="2" id="KW-1185">Reference proteome</keyword>